<evidence type="ECO:0000256" key="1">
    <source>
        <dbReference type="ARBA" id="ARBA00022679"/>
    </source>
</evidence>
<dbReference type="AlphaFoldDB" id="A0A077WTM4"/>
<name>A0A077WTM4_9FUNG</name>
<dbReference type="PANTHER" id="PTHR31896:SF64">
    <property type="entry name" value="TRICHOTHECENE 3-O-ACETYLTRANSFERASE"/>
    <property type="match status" value="1"/>
</dbReference>
<dbReference type="EMBL" id="LK023346">
    <property type="protein sequence ID" value="CDS10951.1"/>
    <property type="molecule type" value="Genomic_DNA"/>
</dbReference>
<accession>A0A077WTM4</accession>
<dbReference type="Pfam" id="PF02458">
    <property type="entry name" value="Transferase"/>
    <property type="match status" value="1"/>
</dbReference>
<dbReference type="GO" id="GO:0016740">
    <property type="term" value="F:transferase activity"/>
    <property type="evidence" value="ECO:0007669"/>
    <property type="project" value="UniProtKB-KW"/>
</dbReference>
<dbReference type="InterPro" id="IPR023213">
    <property type="entry name" value="CAT-like_dom_sf"/>
</dbReference>
<keyword evidence="1" id="KW-0808">Transferase</keyword>
<reference evidence="2" key="1">
    <citation type="journal article" date="2014" name="Genome Announc.">
        <title>De novo whole-genome sequence and genome annotation of Lichtheimia ramosa.</title>
        <authorList>
            <person name="Linde J."/>
            <person name="Schwartze V."/>
            <person name="Binder U."/>
            <person name="Lass-Florl C."/>
            <person name="Voigt K."/>
            <person name="Horn F."/>
        </authorList>
    </citation>
    <scope>NUCLEOTIDE SEQUENCE</scope>
    <source>
        <strain evidence="2">JMRC FSU:6197</strain>
    </source>
</reference>
<gene>
    <name evidence="2" type="ORF">LRAMOSA03216</name>
</gene>
<dbReference type="PANTHER" id="PTHR31896">
    <property type="entry name" value="FAMILY REGULATORY PROTEIN, PUTATIVE (AFU_ORTHOLOGUE AFUA_3G14730)-RELATED"/>
    <property type="match status" value="1"/>
</dbReference>
<dbReference type="InterPro" id="IPR051283">
    <property type="entry name" value="Sec_Metabolite_Acyltrans"/>
</dbReference>
<dbReference type="Gene3D" id="3.30.559.10">
    <property type="entry name" value="Chloramphenicol acetyltransferase-like domain"/>
    <property type="match status" value="2"/>
</dbReference>
<dbReference type="OrthoDB" id="1862401at2759"/>
<evidence type="ECO:0000313" key="2">
    <source>
        <dbReference type="EMBL" id="CDS10951.1"/>
    </source>
</evidence>
<evidence type="ECO:0008006" key="3">
    <source>
        <dbReference type="Google" id="ProtNLM"/>
    </source>
</evidence>
<organism evidence="2">
    <name type="scientific">Lichtheimia ramosa</name>
    <dbReference type="NCBI Taxonomy" id="688394"/>
    <lineage>
        <taxon>Eukaryota</taxon>
        <taxon>Fungi</taxon>
        <taxon>Fungi incertae sedis</taxon>
        <taxon>Mucoromycota</taxon>
        <taxon>Mucoromycotina</taxon>
        <taxon>Mucoromycetes</taxon>
        <taxon>Mucorales</taxon>
        <taxon>Lichtheimiaceae</taxon>
        <taxon>Lichtheimia</taxon>
    </lineage>
</organism>
<protein>
    <recommendedName>
        <fullName evidence="3">Transferase</fullName>
    </recommendedName>
</protein>
<proteinExistence type="predicted"/>
<sequence>MSPLPPTYRTYIPPETLPERKIYPAPEGVSSITSPITSKIIVFYEQDDTRGGLVPVNKLEEAIAKTLSIFYPFAGRLSPRPRGRFEVQDFDKGCLFQVCELPDSIEEYKKNHFGYTILPIANLVPIHHYTSLELPLLGIQLTQLQGGQALGYSFNHRLSDGVAVTGFIHTMAKFLRGEQVPPFEMYYDWQRPPLHPSPKYNHRIDYPVMKEAFEREITKDPGPNIHRVFPFPIHKAEELKRQIIQEMSDKDVRISLRDAITAFIYRSIVKARRIKGQCDFVYIVSKRHEHPDKKLQKHFGNYIVGAVIPEKHDELMRRPMSSTAQRVREQVAKVNPEYMDSLEYYLNHVEDPSMVYPPVHRMTRGCVLWSDWSRYVFSVDLGYGKHCGVTRSLLNPVPSALVTMSSERDGIYDVVVQMDPESMERLNNDKQIQYYTLGAF</sequence>